<name>K9H5Y2_9PROT</name>
<protein>
    <submittedName>
        <fullName evidence="2">dTDP-glucose 4,6-dehydratase</fullName>
    </submittedName>
</protein>
<comment type="caution">
    <text evidence="2">The sequence shown here is derived from an EMBL/GenBank/DDBJ whole genome shotgun (WGS) entry which is preliminary data.</text>
</comment>
<dbReference type="PATRIC" id="fig|1238182.3.peg.4510"/>
<organism evidence="2 3">
    <name type="scientific">Caenispirillum salinarum AK4</name>
    <dbReference type="NCBI Taxonomy" id="1238182"/>
    <lineage>
        <taxon>Bacteria</taxon>
        <taxon>Pseudomonadati</taxon>
        <taxon>Pseudomonadota</taxon>
        <taxon>Alphaproteobacteria</taxon>
        <taxon>Rhodospirillales</taxon>
        <taxon>Novispirillaceae</taxon>
        <taxon>Caenispirillum</taxon>
    </lineage>
</organism>
<gene>
    <name evidence="2" type="ORF">C882_3330</name>
</gene>
<dbReference type="Gene3D" id="3.40.50.720">
    <property type="entry name" value="NAD(P)-binding Rossmann-like Domain"/>
    <property type="match status" value="1"/>
</dbReference>
<dbReference type="STRING" id="1238182.C882_3330"/>
<dbReference type="SUPFAM" id="SSF51735">
    <property type="entry name" value="NAD(P)-binding Rossmann-fold domains"/>
    <property type="match status" value="1"/>
</dbReference>
<evidence type="ECO:0000313" key="2">
    <source>
        <dbReference type="EMBL" id="EKV26043.1"/>
    </source>
</evidence>
<proteinExistence type="predicted"/>
<dbReference type="InterPro" id="IPR020904">
    <property type="entry name" value="Sc_DH/Rdtase_CS"/>
</dbReference>
<dbReference type="InterPro" id="IPR016040">
    <property type="entry name" value="NAD(P)-bd_dom"/>
</dbReference>
<dbReference type="EMBL" id="ANHY01000040">
    <property type="protein sequence ID" value="EKV26043.1"/>
    <property type="molecule type" value="Genomic_DNA"/>
</dbReference>
<dbReference type="Proteomes" id="UP000009881">
    <property type="component" value="Unassembled WGS sequence"/>
</dbReference>
<evidence type="ECO:0000313" key="3">
    <source>
        <dbReference type="Proteomes" id="UP000009881"/>
    </source>
</evidence>
<reference evidence="2 3" key="1">
    <citation type="journal article" date="2013" name="Genome Announc.">
        <title>Draft Genome Sequence of an Alphaproteobacterium, Caenispirillum salinarum AK4(T), Isolated from a Solar Saltern.</title>
        <authorList>
            <person name="Khatri I."/>
            <person name="Singh A."/>
            <person name="Korpole S."/>
            <person name="Pinnaka A.K."/>
            <person name="Subramanian S."/>
        </authorList>
    </citation>
    <scope>NUCLEOTIDE SEQUENCE [LARGE SCALE GENOMIC DNA]</scope>
    <source>
        <strain evidence="2 3">AK4</strain>
    </source>
</reference>
<sequence>MLGAGGRLVILVTGGLGFIGKHFVQRCIELNHWVTNIDVVNYAADRVVKDAFETSANYRFIQADIATLDHLPECDVIVNFAAESHVDNSIVDNERFCVTNVLGVQHLLELARMKQRGDRPRFIQISTDEVYGDIAEGAHDETDRPCPSNPYAATKAAADMLVMSWARTYGLDTNIIRPTNNYGPHQYPEKLIPKSCARLTRGRPAILHGDGSYQRCWLHVDDTVEAVLSVVAKGRPNTIYNVAGDLHVANIDILRHLARFFEMPDSRAWTFVEDRSGQDHRYSLDDSRLRALGWAPRREFTRELESIAKTFDFKRFL</sequence>
<dbReference type="PROSITE" id="PS00061">
    <property type="entry name" value="ADH_SHORT"/>
    <property type="match status" value="1"/>
</dbReference>
<dbReference type="eggNOG" id="COG1088">
    <property type="taxonomic scope" value="Bacteria"/>
</dbReference>
<feature type="domain" description="NAD(P)-binding" evidence="1">
    <location>
        <begin position="11"/>
        <end position="302"/>
    </location>
</feature>
<dbReference type="AlphaFoldDB" id="K9H5Y2"/>
<evidence type="ECO:0000259" key="1">
    <source>
        <dbReference type="Pfam" id="PF16363"/>
    </source>
</evidence>
<accession>K9H5Y2</accession>
<dbReference type="Gene3D" id="3.90.25.10">
    <property type="entry name" value="UDP-galactose 4-epimerase, domain 1"/>
    <property type="match status" value="1"/>
</dbReference>
<dbReference type="InterPro" id="IPR036291">
    <property type="entry name" value="NAD(P)-bd_dom_sf"/>
</dbReference>
<keyword evidence="3" id="KW-1185">Reference proteome</keyword>
<dbReference type="PANTHER" id="PTHR43000">
    <property type="entry name" value="DTDP-D-GLUCOSE 4,6-DEHYDRATASE-RELATED"/>
    <property type="match status" value="1"/>
</dbReference>
<dbReference type="Pfam" id="PF16363">
    <property type="entry name" value="GDP_Man_Dehyd"/>
    <property type="match status" value="1"/>
</dbReference>